<dbReference type="GO" id="GO:0051276">
    <property type="term" value="P:chromosome organization"/>
    <property type="evidence" value="ECO:0007669"/>
    <property type="project" value="InterPro"/>
</dbReference>
<dbReference type="AlphaFoldDB" id="A0A653DA21"/>
<dbReference type="SUPFAM" id="SSF75553">
    <property type="entry name" value="Smc hinge domain"/>
    <property type="match status" value="1"/>
</dbReference>
<dbReference type="EMBL" id="CAACVG010010691">
    <property type="protein sequence ID" value="VEN56391.1"/>
    <property type="molecule type" value="Genomic_DNA"/>
</dbReference>
<keyword evidence="10" id="KW-0539">Nucleus</keyword>
<evidence type="ECO:0000256" key="1">
    <source>
        <dbReference type="ARBA" id="ARBA00004123"/>
    </source>
</evidence>
<evidence type="ECO:0000313" key="12">
    <source>
        <dbReference type="EMBL" id="VEN56391.1"/>
    </source>
</evidence>
<feature type="coiled-coil region" evidence="11">
    <location>
        <begin position="269"/>
        <end position="457"/>
    </location>
</feature>
<dbReference type="GO" id="GO:0000724">
    <property type="term" value="P:double-strand break repair via homologous recombination"/>
    <property type="evidence" value="ECO:0007669"/>
    <property type="project" value="TreeGrafter"/>
</dbReference>
<evidence type="ECO:0008006" key="14">
    <source>
        <dbReference type="Google" id="ProtNLM"/>
    </source>
</evidence>
<dbReference type="GO" id="GO:0030915">
    <property type="term" value="C:Smc5-Smc6 complex"/>
    <property type="evidence" value="ECO:0007669"/>
    <property type="project" value="TreeGrafter"/>
</dbReference>
<comment type="subcellular location">
    <subcellularLocation>
        <location evidence="2">Chromosome</location>
    </subcellularLocation>
    <subcellularLocation>
        <location evidence="1">Nucleus</location>
    </subcellularLocation>
</comment>
<organism evidence="12 13">
    <name type="scientific">Callosobruchus maculatus</name>
    <name type="common">Southern cowpea weevil</name>
    <name type="synonym">Pulse bruchid</name>
    <dbReference type="NCBI Taxonomy" id="64391"/>
    <lineage>
        <taxon>Eukaryota</taxon>
        <taxon>Metazoa</taxon>
        <taxon>Ecdysozoa</taxon>
        <taxon>Arthropoda</taxon>
        <taxon>Hexapoda</taxon>
        <taxon>Insecta</taxon>
        <taxon>Pterygota</taxon>
        <taxon>Neoptera</taxon>
        <taxon>Endopterygota</taxon>
        <taxon>Coleoptera</taxon>
        <taxon>Polyphaga</taxon>
        <taxon>Cucujiformia</taxon>
        <taxon>Chrysomeloidea</taxon>
        <taxon>Chrysomelidae</taxon>
        <taxon>Bruchinae</taxon>
        <taxon>Bruchini</taxon>
        <taxon>Callosobruchus</taxon>
    </lineage>
</organism>
<sequence length="469" mass="54560">MSKVEQEKMQKIKNVAALQDKLKGLDSQVETSKNDLFQIKSDLSRRQEEVESLRKEIRQADQKIAEEKTNLIALQRESGNDLIIYGRDMPRVKEMISQYKNKFQEEPRGPLGSYIKLKDKKWATAVEGYIGPANLGAFAVDNRKDSQLLQEIFRKVWTGGVQPQIITSKFFYKKHNIRKNLVHEPNECVSLYNAIEIDDPVVNNCIVDSVSPENILLIPNDDRAQELLSNRQTVPQNCKQGVTIKGDRYYPDPNYRTYASSYRRAQYLQVDTKEYMQRLQSNIENLQSKKQGIMKSLEALSRDIREQEERKNALEQAIKKVNIARAQIRGKLDELNSAAEPELQNVQYLEQELEELKNYVTEKTAELEQVNNECRMMKTSIITEEEKLKQLRDSAEEYENRVQSLQNEVREHRSKLQTVTTSDEFDKRRIAEYEEKLKNARDKESLLINALKRLEAEAIKVGARMPDLR</sequence>
<dbReference type="GO" id="GO:0003684">
    <property type="term" value="F:damaged DNA binding"/>
    <property type="evidence" value="ECO:0007669"/>
    <property type="project" value="TreeGrafter"/>
</dbReference>
<evidence type="ECO:0000256" key="10">
    <source>
        <dbReference type="ARBA" id="ARBA00023242"/>
    </source>
</evidence>
<name>A0A653DA21_CALMS</name>
<dbReference type="GO" id="GO:0005634">
    <property type="term" value="C:nucleus"/>
    <property type="evidence" value="ECO:0007669"/>
    <property type="project" value="UniProtKB-SubCell"/>
</dbReference>
<keyword evidence="3" id="KW-0158">Chromosome</keyword>
<keyword evidence="6" id="KW-0067">ATP-binding</keyword>
<dbReference type="Proteomes" id="UP000410492">
    <property type="component" value="Unassembled WGS sequence"/>
</dbReference>
<proteinExistence type="predicted"/>
<gene>
    <name evidence="12" type="ORF">CALMAC_LOCUS15297</name>
</gene>
<evidence type="ECO:0000313" key="13">
    <source>
        <dbReference type="Proteomes" id="UP000410492"/>
    </source>
</evidence>
<dbReference type="PANTHER" id="PTHR19306:SF6">
    <property type="entry name" value="STRUCTURAL MAINTENANCE OF CHROMOSOMES PROTEIN 6"/>
    <property type="match status" value="1"/>
</dbReference>
<dbReference type="PANTHER" id="PTHR19306">
    <property type="entry name" value="STRUCTURAL MAINTENANCE OF CHROMOSOMES 5,6 SMC5, SMC6"/>
    <property type="match status" value="1"/>
</dbReference>
<dbReference type="SUPFAM" id="SSF57997">
    <property type="entry name" value="Tropomyosin"/>
    <property type="match status" value="1"/>
</dbReference>
<reference evidence="12 13" key="1">
    <citation type="submission" date="2019-01" db="EMBL/GenBank/DDBJ databases">
        <authorList>
            <person name="Sayadi A."/>
        </authorList>
    </citation>
    <scope>NUCLEOTIDE SEQUENCE [LARGE SCALE GENOMIC DNA]</scope>
</reference>
<evidence type="ECO:0000256" key="4">
    <source>
        <dbReference type="ARBA" id="ARBA00022741"/>
    </source>
</evidence>
<evidence type="ECO:0000256" key="9">
    <source>
        <dbReference type="ARBA" id="ARBA00023204"/>
    </source>
</evidence>
<evidence type="ECO:0000256" key="11">
    <source>
        <dbReference type="SAM" id="Coils"/>
    </source>
</evidence>
<dbReference type="InterPro" id="IPR036277">
    <property type="entry name" value="SMC_hinge_sf"/>
</dbReference>
<keyword evidence="8" id="KW-0233">DNA recombination</keyword>
<feature type="coiled-coil region" evidence="11">
    <location>
        <begin position="1"/>
        <end position="77"/>
    </location>
</feature>
<keyword evidence="7 11" id="KW-0175">Coiled coil</keyword>
<dbReference type="GO" id="GO:0035861">
    <property type="term" value="C:site of double-strand break"/>
    <property type="evidence" value="ECO:0007669"/>
    <property type="project" value="TreeGrafter"/>
</dbReference>
<dbReference type="GO" id="GO:0003697">
    <property type="term" value="F:single-stranded DNA binding"/>
    <property type="evidence" value="ECO:0007669"/>
    <property type="project" value="TreeGrafter"/>
</dbReference>
<evidence type="ECO:0000256" key="2">
    <source>
        <dbReference type="ARBA" id="ARBA00004286"/>
    </source>
</evidence>
<keyword evidence="13" id="KW-1185">Reference proteome</keyword>
<evidence type="ECO:0000256" key="5">
    <source>
        <dbReference type="ARBA" id="ARBA00022763"/>
    </source>
</evidence>
<evidence type="ECO:0000256" key="8">
    <source>
        <dbReference type="ARBA" id="ARBA00023172"/>
    </source>
</evidence>
<keyword evidence="9" id="KW-0234">DNA repair</keyword>
<keyword evidence="5" id="KW-0227">DNA damage</keyword>
<protein>
    <recommendedName>
        <fullName evidence="14">SMC hinge domain-containing protein</fullName>
    </recommendedName>
</protein>
<dbReference type="GO" id="GO:0005524">
    <property type="term" value="F:ATP binding"/>
    <property type="evidence" value="ECO:0007669"/>
    <property type="project" value="UniProtKB-KW"/>
</dbReference>
<dbReference type="Gene3D" id="1.10.287.1490">
    <property type="match status" value="1"/>
</dbReference>
<dbReference type="OrthoDB" id="10072614at2759"/>
<evidence type="ECO:0000256" key="7">
    <source>
        <dbReference type="ARBA" id="ARBA00023054"/>
    </source>
</evidence>
<evidence type="ECO:0000256" key="6">
    <source>
        <dbReference type="ARBA" id="ARBA00022840"/>
    </source>
</evidence>
<accession>A0A653DA21</accession>
<evidence type="ECO:0000256" key="3">
    <source>
        <dbReference type="ARBA" id="ARBA00022454"/>
    </source>
</evidence>
<keyword evidence="4" id="KW-0547">Nucleotide-binding</keyword>